<reference evidence="1 2" key="1">
    <citation type="journal article" date="2017" name="BMC Genomics">
        <title>Comparative genomic and phylogenomic analyses of the Bifidobacteriaceae family.</title>
        <authorList>
            <person name="Lugli G.A."/>
            <person name="Milani C."/>
            <person name="Turroni F."/>
            <person name="Duranti S."/>
            <person name="Mancabelli L."/>
            <person name="Mangifesta M."/>
            <person name="Ferrario C."/>
            <person name="Modesto M."/>
            <person name="Mattarelli P."/>
            <person name="Jiri K."/>
            <person name="van Sinderen D."/>
            <person name="Ventura M."/>
        </authorList>
    </citation>
    <scope>NUCLEOTIDE SEQUENCE [LARGE SCALE GENOMIC DNA]</scope>
    <source>
        <strain evidence="1 2">DSM 22924</strain>
    </source>
</reference>
<gene>
    <name evidence="1" type="ORF">BOCO_1421</name>
</gene>
<keyword evidence="2" id="KW-1185">Reference proteome</keyword>
<sequence length="33" mass="3681">MVETLKISGDKLRTDITRAGVCGLETCSQWLQK</sequence>
<evidence type="ECO:0000313" key="1">
    <source>
        <dbReference type="EMBL" id="OZG48725.1"/>
    </source>
</evidence>
<protein>
    <submittedName>
        <fullName evidence="1">Uncharacterized protein</fullName>
    </submittedName>
</protein>
<dbReference type="EMBL" id="MWWS01000009">
    <property type="protein sequence ID" value="OZG48725.1"/>
    <property type="molecule type" value="Genomic_DNA"/>
</dbReference>
<organism evidence="1 2">
    <name type="scientific">Bombiscardovia coagulans</name>
    <dbReference type="NCBI Taxonomy" id="686666"/>
    <lineage>
        <taxon>Bacteria</taxon>
        <taxon>Bacillati</taxon>
        <taxon>Actinomycetota</taxon>
        <taxon>Actinomycetes</taxon>
        <taxon>Bifidobacteriales</taxon>
        <taxon>Bifidobacteriaceae</taxon>
        <taxon>Bombiscardovia</taxon>
    </lineage>
</organism>
<proteinExistence type="predicted"/>
<evidence type="ECO:0000313" key="2">
    <source>
        <dbReference type="Proteomes" id="UP000216004"/>
    </source>
</evidence>
<accession>A0A261EPE5</accession>
<dbReference type="Proteomes" id="UP000216004">
    <property type="component" value="Unassembled WGS sequence"/>
</dbReference>
<name>A0A261EPE5_9BIFI</name>
<dbReference type="AlphaFoldDB" id="A0A261EPE5"/>
<comment type="caution">
    <text evidence="1">The sequence shown here is derived from an EMBL/GenBank/DDBJ whole genome shotgun (WGS) entry which is preliminary data.</text>
</comment>